<keyword evidence="7" id="KW-1185">Reference proteome</keyword>
<proteinExistence type="predicted"/>
<evidence type="ECO:0000256" key="3">
    <source>
        <dbReference type="ARBA" id="ARBA00023004"/>
    </source>
</evidence>
<evidence type="ECO:0000256" key="1">
    <source>
        <dbReference type="ARBA" id="ARBA00022617"/>
    </source>
</evidence>
<reference evidence="6" key="1">
    <citation type="submission" date="2020-08" db="EMBL/GenBank/DDBJ databases">
        <title>Lewinella bacteria from marine environments.</title>
        <authorList>
            <person name="Zhong Y."/>
        </authorList>
    </citation>
    <scope>NUCLEOTIDE SEQUENCE</scope>
    <source>
        <strain evidence="6">KCTC 42187</strain>
    </source>
</reference>
<evidence type="ECO:0000313" key="6">
    <source>
        <dbReference type="EMBL" id="MBC6996782.1"/>
    </source>
</evidence>
<dbReference type="Proteomes" id="UP000650081">
    <property type="component" value="Unassembled WGS sequence"/>
</dbReference>
<evidence type="ECO:0000256" key="2">
    <source>
        <dbReference type="ARBA" id="ARBA00022723"/>
    </source>
</evidence>
<dbReference type="SUPFAM" id="SSF46626">
    <property type="entry name" value="Cytochrome c"/>
    <property type="match status" value="1"/>
</dbReference>
<organism evidence="6 7">
    <name type="scientific">Neolewinella lacunae</name>
    <dbReference type="NCBI Taxonomy" id="1517758"/>
    <lineage>
        <taxon>Bacteria</taxon>
        <taxon>Pseudomonadati</taxon>
        <taxon>Bacteroidota</taxon>
        <taxon>Saprospiria</taxon>
        <taxon>Saprospirales</taxon>
        <taxon>Lewinellaceae</taxon>
        <taxon>Neolewinella</taxon>
    </lineage>
</organism>
<dbReference type="AlphaFoldDB" id="A0A923PMH3"/>
<keyword evidence="3 4" id="KW-0408">Iron</keyword>
<dbReference type="PANTHER" id="PTHR35008:SF4">
    <property type="entry name" value="BLL4482 PROTEIN"/>
    <property type="match status" value="1"/>
</dbReference>
<dbReference type="RefSeq" id="WP_187468788.1">
    <property type="nucleotide sequence ID" value="NZ_JACSIT010000154.1"/>
</dbReference>
<comment type="caution">
    <text evidence="6">The sequence shown here is derived from an EMBL/GenBank/DDBJ whole genome shotgun (WGS) entry which is preliminary data.</text>
</comment>
<dbReference type="Pfam" id="PF00034">
    <property type="entry name" value="Cytochrom_C"/>
    <property type="match status" value="1"/>
</dbReference>
<protein>
    <submittedName>
        <fullName evidence="6">Cytochrome c</fullName>
    </submittedName>
</protein>
<name>A0A923PMH3_9BACT</name>
<evidence type="ECO:0000256" key="4">
    <source>
        <dbReference type="PROSITE-ProRule" id="PRU00433"/>
    </source>
</evidence>
<dbReference type="PANTHER" id="PTHR35008">
    <property type="entry name" value="BLL4482 PROTEIN-RELATED"/>
    <property type="match status" value="1"/>
</dbReference>
<sequence length="129" mass="14611">MRYVLYFLPLIVLLLVFGCGKTDNVQGHNLYDQHCANCHGEYGEGLRRLIPPLAGADYLRDNPREVVRGIRYGMQGPLVANGITYDEPMPGNEDLTEFQIVNIVNYLHQAWGNDYGGITVEQARAWLKE</sequence>
<keyword evidence="1 4" id="KW-0349">Heme</keyword>
<dbReference type="GO" id="GO:0020037">
    <property type="term" value="F:heme binding"/>
    <property type="evidence" value="ECO:0007669"/>
    <property type="project" value="InterPro"/>
</dbReference>
<dbReference type="GO" id="GO:0046872">
    <property type="term" value="F:metal ion binding"/>
    <property type="evidence" value="ECO:0007669"/>
    <property type="project" value="UniProtKB-KW"/>
</dbReference>
<evidence type="ECO:0000259" key="5">
    <source>
        <dbReference type="PROSITE" id="PS51007"/>
    </source>
</evidence>
<dbReference type="PROSITE" id="PS51257">
    <property type="entry name" value="PROKAR_LIPOPROTEIN"/>
    <property type="match status" value="1"/>
</dbReference>
<dbReference type="GO" id="GO:0009055">
    <property type="term" value="F:electron transfer activity"/>
    <property type="evidence" value="ECO:0007669"/>
    <property type="project" value="InterPro"/>
</dbReference>
<evidence type="ECO:0000313" key="7">
    <source>
        <dbReference type="Proteomes" id="UP000650081"/>
    </source>
</evidence>
<dbReference type="InterPro" id="IPR051459">
    <property type="entry name" value="Cytochrome_c-type_DH"/>
</dbReference>
<dbReference type="InterPro" id="IPR009056">
    <property type="entry name" value="Cyt_c-like_dom"/>
</dbReference>
<feature type="domain" description="Cytochrome c" evidence="5">
    <location>
        <begin position="22"/>
        <end position="111"/>
    </location>
</feature>
<accession>A0A923PMH3</accession>
<keyword evidence="2 4" id="KW-0479">Metal-binding</keyword>
<dbReference type="Gene3D" id="1.10.760.10">
    <property type="entry name" value="Cytochrome c-like domain"/>
    <property type="match status" value="1"/>
</dbReference>
<gene>
    <name evidence="6" type="ORF">H9S92_21595</name>
</gene>
<dbReference type="EMBL" id="JACSIT010000154">
    <property type="protein sequence ID" value="MBC6996782.1"/>
    <property type="molecule type" value="Genomic_DNA"/>
</dbReference>
<dbReference type="InterPro" id="IPR036909">
    <property type="entry name" value="Cyt_c-like_dom_sf"/>
</dbReference>
<dbReference type="PROSITE" id="PS51007">
    <property type="entry name" value="CYTC"/>
    <property type="match status" value="1"/>
</dbReference>